<dbReference type="InterPro" id="IPR051264">
    <property type="entry name" value="FAD-oxidored/transferase_4"/>
</dbReference>
<dbReference type="InterPro" id="IPR016166">
    <property type="entry name" value="FAD-bd_PCMH"/>
</dbReference>
<evidence type="ECO:0000313" key="8">
    <source>
        <dbReference type="Proteomes" id="UP000553442"/>
    </source>
</evidence>
<protein>
    <submittedName>
        <fullName evidence="7">FAD/FMN-containing dehydrogenase</fullName>
    </submittedName>
</protein>
<dbReference type="Gene3D" id="3.30.70.2740">
    <property type="match status" value="1"/>
</dbReference>
<dbReference type="InterPro" id="IPR004113">
    <property type="entry name" value="FAD-bd_oxidored_4_C"/>
</dbReference>
<sequence length="464" mass="48835">MDALLKEIAERIGPANVLVGDDVAARRVDWLTGAPCRAGAIVRPGSTDELAAVMRACHAARQPVVTHGGLTGLVHGAEAAPEELAISLERMSAIESVDPVGGTLTAQAGAPLQRVQEAAEAVGLQFPLDLGARGSCTIGGNIATNAGGIRVIRYGMMRQQVLGLEAVLADGRVVSSMNHMLKNNAGFDLKQLFIGSEGTLGIVTRAVLRLQPPTPDVQTALVACPSFAALTGLLGHMGRALGGSLAAFEAMWQSHYRLLTEESGRHPPPLATDAPFYVILESLGTDPDAHAAQFSRALEDALEAALIDDAVLAQSAQQRQGIWAIREDIEGLIQALSPLFTFDVSLPIAAMERYVADLETALHRRWPEGRLVTFGHLGDGNLHLSVGVGDKAPATRAAVEAMVYSPLAELGGSVSAEHGIGLEKRDYLAISRTPEEIALMGTLKQALDPLGLLNRHKVLPHGAG</sequence>
<dbReference type="GO" id="GO:0016491">
    <property type="term" value="F:oxidoreductase activity"/>
    <property type="evidence" value="ECO:0007669"/>
    <property type="project" value="UniProtKB-KW"/>
</dbReference>
<dbReference type="Pfam" id="PF02913">
    <property type="entry name" value="FAD-oxidase_C"/>
    <property type="match status" value="1"/>
</dbReference>
<dbReference type="PANTHER" id="PTHR43716:SF1">
    <property type="entry name" value="D-2-HYDROXYGLUTARATE DEHYDROGENASE, MITOCHONDRIAL"/>
    <property type="match status" value="1"/>
</dbReference>
<keyword evidence="4" id="KW-0274">FAD</keyword>
<dbReference type="PROSITE" id="PS51387">
    <property type="entry name" value="FAD_PCMH"/>
    <property type="match status" value="1"/>
</dbReference>
<keyword evidence="8" id="KW-1185">Reference proteome</keyword>
<dbReference type="Gene3D" id="3.30.70.2190">
    <property type="match status" value="1"/>
</dbReference>
<keyword evidence="5" id="KW-0560">Oxidoreductase</keyword>
<dbReference type="Pfam" id="PF01565">
    <property type="entry name" value="FAD_binding_4"/>
    <property type="match status" value="1"/>
</dbReference>
<evidence type="ECO:0000259" key="6">
    <source>
        <dbReference type="PROSITE" id="PS51387"/>
    </source>
</evidence>
<gene>
    <name evidence="7" type="ORF">BDK63_000126</name>
</gene>
<dbReference type="FunFam" id="1.10.45.10:FF:000001">
    <property type="entry name" value="D-lactate dehydrogenase mitochondrial"/>
    <property type="match status" value="1"/>
</dbReference>
<dbReference type="SUPFAM" id="SSF55103">
    <property type="entry name" value="FAD-linked oxidases, C-terminal domain"/>
    <property type="match status" value="1"/>
</dbReference>
<evidence type="ECO:0000256" key="2">
    <source>
        <dbReference type="ARBA" id="ARBA00008000"/>
    </source>
</evidence>
<evidence type="ECO:0000256" key="5">
    <source>
        <dbReference type="ARBA" id="ARBA00023002"/>
    </source>
</evidence>
<evidence type="ECO:0000313" key="7">
    <source>
        <dbReference type="EMBL" id="MBB3329290.1"/>
    </source>
</evidence>
<reference evidence="7 8" key="1">
    <citation type="submission" date="2020-08" db="EMBL/GenBank/DDBJ databases">
        <title>Genomic Encyclopedia of Archaeal and Bacterial Type Strains, Phase II (KMG-II): from individual species to whole genera.</title>
        <authorList>
            <person name="Goeker M."/>
        </authorList>
    </citation>
    <scope>NUCLEOTIDE SEQUENCE [LARGE SCALE GENOMIC DNA]</scope>
    <source>
        <strain evidence="7 8">5AG</strain>
    </source>
</reference>
<dbReference type="InterPro" id="IPR016171">
    <property type="entry name" value="Vanillyl_alc_oxidase_C-sub2"/>
</dbReference>
<dbReference type="PANTHER" id="PTHR43716">
    <property type="entry name" value="D-2-HYDROXYGLUTARATE DEHYDROGENASE, MITOCHONDRIAL"/>
    <property type="match status" value="1"/>
</dbReference>
<comment type="caution">
    <text evidence="7">The sequence shown here is derived from an EMBL/GenBank/DDBJ whole genome shotgun (WGS) entry which is preliminary data.</text>
</comment>
<proteinExistence type="inferred from homology"/>
<keyword evidence="3" id="KW-0285">Flavoprotein</keyword>
<dbReference type="EMBL" id="JACHZF010000001">
    <property type="protein sequence ID" value="MBB3329290.1"/>
    <property type="molecule type" value="Genomic_DNA"/>
</dbReference>
<comment type="cofactor">
    <cofactor evidence="1">
        <name>FAD</name>
        <dbReference type="ChEBI" id="CHEBI:57692"/>
    </cofactor>
</comment>
<accession>A0A7W5JZW8</accession>
<dbReference type="InterPro" id="IPR006094">
    <property type="entry name" value="Oxid_FAD_bind_N"/>
</dbReference>
<dbReference type="Gene3D" id="1.10.45.10">
    <property type="entry name" value="Vanillyl-alcohol Oxidase, Chain A, domain 4"/>
    <property type="match status" value="1"/>
</dbReference>
<evidence type="ECO:0000256" key="4">
    <source>
        <dbReference type="ARBA" id="ARBA00022827"/>
    </source>
</evidence>
<dbReference type="SUPFAM" id="SSF56176">
    <property type="entry name" value="FAD-binding/transporter-associated domain-like"/>
    <property type="match status" value="1"/>
</dbReference>
<dbReference type="GO" id="GO:0071949">
    <property type="term" value="F:FAD binding"/>
    <property type="evidence" value="ECO:0007669"/>
    <property type="project" value="InterPro"/>
</dbReference>
<evidence type="ECO:0000256" key="3">
    <source>
        <dbReference type="ARBA" id="ARBA00022630"/>
    </source>
</evidence>
<dbReference type="GO" id="GO:0022904">
    <property type="term" value="P:respiratory electron transport chain"/>
    <property type="evidence" value="ECO:0007669"/>
    <property type="project" value="TreeGrafter"/>
</dbReference>
<dbReference type="AlphaFoldDB" id="A0A7W5JZW8"/>
<dbReference type="InterPro" id="IPR036318">
    <property type="entry name" value="FAD-bd_PCMH-like_sf"/>
</dbReference>
<organism evidence="7 8">
    <name type="scientific">Halomonas campaniensis</name>
    <dbReference type="NCBI Taxonomy" id="213554"/>
    <lineage>
        <taxon>Bacteria</taxon>
        <taxon>Pseudomonadati</taxon>
        <taxon>Pseudomonadota</taxon>
        <taxon>Gammaproteobacteria</taxon>
        <taxon>Oceanospirillales</taxon>
        <taxon>Halomonadaceae</taxon>
        <taxon>Halomonas</taxon>
    </lineage>
</organism>
<comment type="similarity">
    <text evidence="2">Belongs to the FAD-binding oxidoreductase/transferase type 4 family.</text>
</comment>
<evidence type="ECO:0000256" key="1">
    <source>
        <dbReference type="ARBA" id="ARBA00001974"/>
    </source>
</evidence>
<dbReference type="InterPro" id="IPR016164">
    <property type="entry name" value="FAD-linked_Oxase-like_C"/>
</dbReference>
<dbReference type="Proteomes" id="UP000553442">
    <property type="component" value="Unassembled WGS sequence"/>
</dbReference>
<dbReference type="Gene3D" id="3.30.465.10">
    <property type="match status" value="1"/>
</dbReference>
<dbReference type="InterPro" id="IPR016169">
    <property type="entry name" value="FAD-bd_PCMH_sub2"/>
</dbReference>
<name>A0A7W5JZW8_9GAMM</name>
<dbReference type="RefSeq" id="WP_183329377.1">
    <property type="nucleotide sequence ID" value="NZ_JACHZF010000001.1"/>
</dbReference>
<feature type="domain" description="FAD-binding PCMH-type" evidence="6">
    <location>
        <begin position="34"/>
        <end position="213"/>
    </location>
</feature>